<gene>
    <name evidence="2" type="ORF">GK091_03665</name>
</gene>
<reference evidence="2 3" key="1">
    <citation type="submission" date="2020-02" db="EMBL/GenBank/DDBJ databases">
        <title>Draft genome sequence of two Spirosoma agri KCTC 52727 and Spirosoma terrae KCTC 52035.</title>
        <authorList>
            <person name="Rojas J."/>
            <person name="Ambika Manirajan B."/>
            <person name="Ratering S."/>
            <person name="Suarez C."/>
            <person name="Schnell S."/>
        </authorList>
    </citation>
    <scope>NUCLEOTIDE SEQUENCE [LARGE SCALE GENOMIC DNA]</scope>
    <source>
        <strain evidence="2 3">KCTC 52727</strain>
    </source>
</reference>
<dbReference type="AlphaFoldDB" id="A0A6M0IDX8"/>
<dbReference type="RefSeq" id="WP_164035257.1">
    <property type="nucleotide sequence ID" value="NZ_JAAGNZ010000001.1"/>
</dbReference>
<feature type="chain" id="PRO_5027062861" evidence="1">
    <location>
        <begin position="22"/>
        <end position="155"/>
    </location>
</feature>
<feature type="signal peptide" evidence="1">
    <location>
        <begin position="1"/>
        <end position="21"/>
    </location>
</feature>
<keyword evidence="1" id="KW-0732">Signal</keyword>
<protein>
    <submittedName>
        <fullName evidence="2">Uncharacterized protein</fullName>
    </submittedName>
</protein>
<comment type="caution">
    <text evidence="2">The sequence shown here is derived from an EMBL/GenBank/DDBJ whole genome shotgun (WGS) entry which is preliminary data.</text>
</comment>
<accession>A0A6M0IDX8</accession>
<evidence type="ECO:0000256" key="1">
    <source>
        <dbReference type="SAM" id="SignalP"/>
    </source>
</evidence>
<keyword evidence="3" id="KW-1185">Reference proteome</keyword>
<organism evidence="2 3">
    <name type="scientific">Spirosoma agri</name>
    <dbReference type="NCBI Taxonomy" id="1987381"/>
    <lineage>
        <taxon>Bacteria</taxon>
        <taxon>Pseudomonadati</taxon>
        <taxon>Bacteroidota</taxon>
        <taxon>Cytophagia</taxon>
        <taxon>Cytophagales</taxon>
        <taxon>Cytophagaceae</taxon>
        <taxon>Spirosoma</taxon>
    </lineage>
</organism>
<evidence type="ECO:0000313" key="3">
    <source>
        <dbReference type="Proteomes" id="UP000477386"/>
    </source>
</evidence>
<dbReference type="EMBL" id="JAAGNZ010000001">
    <property type="protein sequence ID" value="NEU65965.1"/>
    <property type="molecule type" value="Genomic_DNA"/>
</dbReference>
<evidence type="ECO:0000313" key="2">
    <source>
        <dbReference type="EMBL" id="NEU65965.1"/>
    </source>
</evidence>
<sequence>MMKLFLCLVFNLLVLSLVAEAQKIPKDADAIELTTSLADSALFESVQSYLEEAGFDIEIANQEDGTIVTEYRLIAEFKTIKEPIEIRITATLSGEVVLFKAQATSHRAGNSYENEPIVNKESADGVSNGEFLLFNEVITKYAKTLDQVTVDYNVP</sequence>
<dbReference type="Proteomes" id="UP000477386">
    <property type="component" value="Unassembled WGS sequence"/>
</dbReference>
<proteinExistence type="predicted"/>
<name>A0A6M0IDX8_9BACT</name>